<dbReference type="SMART" id="SM00448">
    <property type="entry name" value="REC"/>
    <property type="match status" value="1"/>
</dbReference>
<proteinExistence type="predicted"/>
<dbReference type="Gene3D" id="1.10.3210.10">
    <property type="entry name" value="Hypothetical protein af1432"/>
    <property type="match status" value="1"/>
</dbReference>
<dbReference type="EMBL" id="UOGH01000102">
    <property type="protein sequence ID" value="VAX28945.1"/>
    <property type="molecule type" value="Genomic_DNA"/>
</dbReference>
<dbReference type="SUPFAM" id="SSF52172">
    <property type="entry name" value="CheY-like"/>
    <property type="match status" value="1"/>
</dbReference>
<evidence type="ECO:0000259" key="2">
    <source>
        <dbReference type="PROSITE" id="PS51832"/>
    </source>
</evidence>
<feature type="domain" description="Response regulatory" evidence="1">
    <location>
        <begin position="13"/>
        <end position="129"/>
    </location>
</feature>
<dbReference type="PROSITE" id="PS51832">
    <property type="entry name" value="HD_GYP"/>
    <property type="match status" value="1"/>
</dbReference>
<accession>A0A3B1DAY6</accession>
<reference evidence="3" key="1">
    <citation type="submission" date="2018-06" db="EMBL/GenBank/DDBJ databases">
        <authorList>
            <person name="Zhirakovskaya E."/>
        </authorList>
    </citation>
    <scope>NUCLEOTIDE SEQUENCE</scope>
</reference>
<evidence type="ECO:0000313" key="3">
    <source>
        <dbReference type="EMBL" id="VAX28945.1"/>
    </source>
</evidence>
<dbReference type="GO" id="GO:0000160">
    <property type="term" value="P:phosphorelay signal transduction system"/>
    <property type="evidence" value="ECO:0007669"/>
    <property type="project" value="InterPro"/>
</dbReference>
<dbReference type="InterPro" id="IPR052020">
    <property type="entry name" value="Cyclic_di-GMP/3'3'-cGAMP_PDE"/>
</dbReference>
<evidence type="ECO:0000259" key="1">
    <source>
        <dbReference type="PROSITE" id="PS50110"/>
    </source>
</evidence>
<dbReference type="CDD" id="cd00077">
    <property type="entry name" value="HDc"/>
    <property type="match status" value="1"/>
</dbReference>
<dbReference type="PROSITE" id="PS50110">
    <property type="entry name" value="RESPONSE_REGULATORY"/>
    <property type="match status" value="1"/>
</dbReference>
<dbReference type="Pfam" id="PF00072">
    <property type="entry name" value="Response_reg"/>
    <property type="match status" value="1"/>
</dbReference>
<dbReference type="InterPro" id="IPR037522">
    <property type="entry name" value="HD_GYP_dom"/>
</dbReference>
<dbReference type="InterPro" id="IPR011006">
    <property type="entry name" value="CheY-like_superfamily"/>
</dbReference>
<sequence>MNSGLNHRKKVFTILVVDGDEKEIKLLRSFCEDHGYETIVARNGHEAVEQTLQHLPDLILMDEMMPEMKGVEIAERLKSHELTAHIPVIILSAPGSSLDRSTGIARGVDDFLVRPIDSVEFILRVKNLLKLKECRDFLRQHKQILEEQVAAKIKAFEGAFERLEKVYRRIRTGYGETVYRLTLASEYKDEDSGAHIKRISLYTKVLASALGMSKEYIETIYYASPMHDIGKVGIPERVLLKKGGLTPEEWEVVKTHTTIGAKILRNSNSPYLKMAEEIALTHHEKWDGTGYPKGLKGENIPVSGRIMNIVDQYDALRSRRPYKPVMDHESVVNILTAGDVKSMPKHFDPQVFEAFMRSSEMFREIYETRRDDVG</sequence>
<name>A0A3B1DAY6_9ZZZZ</name>
<organism evidence="3">
    <name type="scientific">hydrothermal vent metagenome</name>
    <dbReference type="NCBI Taxonomy" id="652676"/>
    <lineage>
        <taxon>unclassified sequences</taxon>
        <taxon>metagenomes</taxon>
        <taxon>ecological metagenomes</taxon>
    </lineage>
</organism>
<dbReference type="PANTHER" id="PTHR45228">
    <property type="entry name" value="CYCLIC DI-GMP PHOSPHODIESTERASE TM_0186-RELATED"/>
    <property type="match status" value="1"/>
</dbReference>
<protein>
    <submittedName>
        <fullName evidence="3">Response regulator</fullName>
    </submittedName>
</protein>
<feature type="domain" description="HD-GYP" evidence="2">
    <location>
        <begin position="170"/>
        <end position="371"/>
    </location>
</feature>
<gene>
    <name evidence="3" type="ORF">MNBD_NITROSPIRAE02-506</name>
</gene>
<dbReference type="InterPro" id="IPR001789">
    <property type="entry name" value="Sig_transdc_resp-reg_receiver"/>
</dbReference>
<dbReference type="Gene3D" id="3.40.50.2300">
    <property type="match status" value="1"/>
</dbReference>
<dbReference type="SMART" id="SM00471">
    <property type="entry name" value="HDc"/>
    <property type="match status" value="1"/>
</dbReference>
<dbReference type="AlphaFoldDB" id="A0A3B1DAY6"/>
<dbReference type="InterPro" id="IPR003607">
    <property type="entry name" value="HD/PDEase_dom"/>
</dbReference>
<dbReference type="Pfam" id="PF13487">
    <property type="entry name" value="HD_5"/>
    <property type="match status" value="1"/>
</dbReference>
<dbReference type="SUPFAM" id="SSF109604">
    <property type="entry name" value="HD-domain/PDEase-like"/>
    <property type="match status" value="1"/>
</dbReference>